<evidence type="ECO:0000313" key="10">
    <source>
        <dbReference type="Proteomes" id="UP001286174"/>
    </source>
</evidence>
<comment type="function">
    <text evidence="8">Zinc phosphodiesterase, which displays some tRNA 3'-processing endonuclease activity. Probably involved in tRNA maturation, by removing a 3'-trailer from precursor tRNA.</text>
</comment>
<reference evidence="9 10" key="1">
    <citation type="submission" date="2022-03" db="EMBL/GenBank/DDBJ databases">
        <title>Novel taxa within the pig intestine.</title>
        <authorList>
            <person name="Wylensek D."/>
            <person name="Bishof K."/>
            <person name="Afrizal A."/>
            <person name="Clavel T."/>
        </authorList>
    </citation>
    <scope>NUCLEOTIDE SEQUENCE [LARGE SCALE GENOMIC DNA]</scope>
    <source>
        <strain evidence="9 10">CLA-KB-P133</strain>
    </source>
</reference>
<keyword evidence="7 8" id="KW-0862">Zinc</keyword>
<feature type="binding site" evidence="8">
    <location>
        <position position="138"/>
    </location>
    <ligand>
        <name>Zn(2+)</name>
        <dbReference type="ChEBI" id="CHEBI:29105"/>
        <label>1</label>
        <note>catalytic</note>
    </ligand>
</feature>
<feature type="binding site" evidence="8">
    <location>
        <position position="61"/>
    </location>
    <ligand>
        <name>Zn(2+)</name>
        <dbReference type="ChEBI" id="CHEBI:29105"/>
        <label>1</label>
        <note>catalytic</note>
    </ligand>
</feature>
<dbReference type="GO" id="GO:0008270">
    <property type="term" value="F:zinc ion binding"/>
    <property type="evidence" value="ECO:0007669"/>
    <property type="project" value="UniProtKB-UniRule"/>
</dbReference>
<dbReference type="PANTHER" id="PTHR46018">
    <property type="entry name" value="ZINC PHOSPHODIESTERASE ELAC PROTEIN 1"/>
    <property type="match status" value="1"/>
</dbReference>
<dbReference type="SUPFAM" id="SSF56281">
    <property type="entry name" value="Metallo-hydrolase/oxidoreductase"/>
    <property type="match status" value="1"/>
</dbReference>
<dbReference type="NCBIfam" id="NF000801">
    <property type="entry name" value="PRK00055.1-3"/>
    <property type="match status" value="1"/>
</dbReference>
<gene>
    <name evidence="8" type="primary">rnz</name>
    <name evidence="9" type="ORF">MOZ60_00415</name>
</gene>
<comment type="subunit">
    <text evidence="1 8">Homodimer.</text>
</comment>
<comment type="caution">
    <text evidence="9">The sequence shown here is derived from an EMBL/GenBank/DDBJ whole genome shotgun (WGS) entry which is preliminary data.</text>
</comment>
<evidence type="ECO:0000256" key="7">
    <source>
        <dbReference type="ARBA" id="ARBA00022833"/>
    </source>
</evidence>
<comment type="cofactor">
    <cofactor evidence="8">
        <name>Zn(2+)</name>
        <dbReference type="ChEBI" id="CHEBI:29105"/>
    </cofactor>
    <text evidence="8">Binds 2 Zn(2+) ions.</text>
</comment>
<feature type="binding site" evidence="8">
    <location>
        <position position="265"/>
    </location>
    <ligand>
        <name>Zn(2+)</name>
        <dbReference type="ChEBI" id="CHEBI:29105"/>
        <label>2</label>
        <note>catalytic</note>
    </ligand>
</feature>
<evidence type="ECO:0000256" key="3">
    <source>
        <dbReference type="ARBA" id="ARBA00022722"/>
    </source>
</evidence>
<feature type="binding site" evidence="8">
    <location>
        <position position="63"/>
    </location>
    <ligand>
        <name>Zn(2+)</name>
        <dbReference type="ChEBI" id="CHEBI:29105"/>
        <label>1</label>
        <note>catalytic</note>
    </ligand>
</feature>
<sequence>MLDVCLLGTGGTVPLPQRWLTSCLLRCDGKMILIDCGEGTQIALHGMGFSVKHIDTILLTHYHADHTAGLPGLLLSMAKADRTDPITIYGPKGLPDLLQGISMIARYVPFPIHYHEIRERQEQFKEAGLQITAFAVRHSVPCYSYQFILPRSPRFDKAKAESNHVPLKAWNQLQKGNTVEMDGVTYTPDMVCGKARRGLKVVYSTDTRPVEALETYCRDADLYIGEGMYGDPEKADKAKLNQHSMMYETAAIAAKANVRQLWLTHYSPSMIDPDQYADQVKAIFANTVIAHDGQRTDLNFIDEEEAH</sequence>
<evidence type="ECO:0000256" key="5">
    <source>
        <dbReference type="ARBA" id="ARBA00022759"/>
    </source>
</evidence>
<comment type="catalytic activity">
    <reaction evidence="8">
        <text>Endonucleolytic cleavage of RNA, removing extra 3' nucleotides from tRNA precursor, generating 3' termini of tRNAs. A 3'-hydroxy group is left at the tRNA terminus and a 5'-phosphoryl group is left at the trailer molecule.</text>
        <dbReference type="EC" id="3.1.26.11"/>
    </reaction>
</comment>
<protein>
    <recommendedName>
        <fullName evidence="8">Ribonuclease Z</fullName>
        <shortName evidence="8">RNase Z</shortName>
        <ecNumber evidence="8">3.1.26.11</ecNumber>
    </recommendedName>
    <alternativeName>
        <fullName evidence="8">tRNA 3 endonuclease</fullName>
    </alternativeName>
    <alternativeName>
        <fullName evidence="8">tRNase Z</fullName>
    </alternativeName>
</protein>
<comment type="similarity">
    <text evidence="8">Belongs to the RNase Z family.</text>
</comment>
<keyword evidence="3 8" id="KW-0540">Nuclease</keyword>
<proteinExistence type="inferred from homology"/>
<keyword evidence="2 8" id="KW-0819">tRNA processing</keyword>
<keyword evidence="5 8" id="KW-0255">Endonuclease</keyword>
<dbReference type="AlphaFoldDB" id="A0AB35U0B4"/>
<evidence type="ECO:0000256" key="4">
    <source>
        <dbReference type="ARBA" id="ARBA00022723"/>
    </source>
</evidence>
<dbReference type="NCBIfam" id="TIGR02651">
    <property type="entry name" value="RNase_Z"/>
    <property type="match status" value="1"/>
</dbReference>
<dbReference type="Pfam" id="PF23023">
    <property type="entry name" value="Anti-Pycsar_Apyc1"/>
    <property type="match status" value="1"/>
</dbReference>
<dbReference type="GO" id="GO:0042781">
    <property type="term" value="F:3'-tRNA processing endoribonuclease activity"/>
    <property type="evidence" value="ECO:0007669"/>
    <property type="project" value="UniProtKB-UniRule"/>
</dbReference>
<keyword evidence="10" id="KW-1185">Reference proteome</keyword>
<feature type="binding site" evidence="8">
    <location>
        <position position="206"/>
    </location>
    <ligand>
        <name>Zn(2+)</name>
        <dbReference type="ChEBI" id="CHEBI:29105"/>
        <label>2</label>
        <note>catalytic</note>
    </ligand>
</feature>
<dbReference type="EC" id="3.1.26.11" evidence="8"/>
<dbReference type="EMBL" id="JALBUR010000001">
    <property type="protein sequence ID" value="MDX8418551.1"/>
    <property type="molecule type" value="Genomic_DNA"/>
</dbReference>
<dbReference type="InterPro" id="IPR013471">
    <property type="entry name" value="RNase_Z/BN"/>
</dbReference>
<accession>A0AB35U0B4</accession>
<dbReference type="CDD" id="cd07717">
    <property type="entry name" value="RNaseZ_ZiPD-like_MBL-fold"/>
    <property type="match status" value="1"/>
</dbReference>
<evidence type="ECO:0000256" key="1">
    <source>
        <dbReference type="ARBA" id="ARBA00011738"/>
    </source>
</evidence>
<dbReference type="Proteomes" id="UP001286174">
    <property type="component" value="Unassembled WGS sequence"/>
</dbReference>
<dbReference type="HAMAP" id="MF_01818">
    <property type="entry name" value="RNase_Z_BN"/>
    <property type="match status" value="1"/>
</dbReference>
<feature type="binding site" evidence="8">
    <location>
        <position position="65"/>
    </location>
    <ligand>
        <name>Zn(2+)</name>
        <dbReference type="ChEBI" id="CHEBI:29105"/>
        <label>2</label>
        <note>catalytic</note>
    </ligand>
</feature>
<evidence type="ECO:0000256" key="6">
    <source>
        <dbReference type="ARBA" id="ARBA00022801"/>
    </source>
</evidence>
<evidence type="ECO:0000256" key="8">
    <source>
        <dbReference type="HAMAP-Rule" id="MF_01818"/>
    </source>
</evidence>
<dbReference type="InterPro" id="IPR036866">
    <property type="entry name" value="RibonucZ/Hydroxyglut_hydro"/>
</dbReference>
<dbReference type="RefSeq" id="WP_370595248.1">
    <property type="nucleotide sequence ID" value="NZ_JALBUR010000001.1"/>
</dbReference>
<feature type="active site" description="Proton acceptor" evidence="8">
    <location>
        <position position="65"/>
    </location>
</feature>
<feature type="binding site" evidence="8">
    <location>
        <position position="66"/>
    </location>
    <ligand>
        <name>Zn(2+)</name>
        <dbReference type="ChEBI" id="CHEBI:29105"/>
        <label>2</label>
        <note>catalytic</note>
    </ligand>
</feature>
<name>A0AB35U0B4_9FIRM</name>
<dbReference type="PANTHER" id="PTHR46018:SF2">
    <property type="entry name" value="ZINC PHOSPHODIESTERASE ELAC PROTEIN 1"/>
    <property type="match status" value="1"/>
</dbReference>
<dbReference type="Gene3D" id="3.60.15.10">
    <property type="entry name" value="Ribonuclease Z/Hydroxyacylglutathione hydrolase-like"/>
    <property type="match status" value="1"/>
</dbReference>
<keyword evidence="4 8" id="KW-0479">Metal-binding</keyword>
<organism evidence="9 10">
    <name type="scientific">Grylomicrobium aquisgranensis</name>
    <dbReference type="NCBI Taxonomy" id="2926318"/>
    <lineage>
        <taxon>Bacteria</taxon>
        <taxon>Bacillati</taxon>
        <taxon>Bacillota</taxon>
        <taxon>Erysipelotrichia</taxon>
        <taxon>Erysipelotrichales</taxon>
        <taxon>Erysipelotrichaceae</taxon>
        <taxon>Grylomicrobium</taxon>
    </lineage>
</organism>
<evidence type="ECO:0000313" key="9">
    <source>
        <dbReference type="EMBL" id="MDX8418551.1"/>
    </source>
</evidence>
<keyword evidence="6 8" id="KW-0378">Hydrolase</keyword>
<feature type="binding site" evidence="8">
    <location>
        <position position="206"/>
    </location>
    <ligand>
        <name>Zn(2+)</name>
        <dbReference type="ChEBI" id="CHEBI:29105"/>
        <label>1</label>
        <note>catalytic</note>
    </ligand>
</feature>
<evidence type="ECO:0000256" key="2">
    <source>
        <dbReference type="ARBA" id="ARBA00022694"/>
    </source>
</evidence>